<feature type="transmembrane region" description="Helical" evidence="1">
    <location>
        <begin position="101"/>
        <end position="118"/>
    </location>
</feature>
<organism evidence="2 3">
    <name type="scientific">Acidianus hospitalis (strain W1)</name>
    <dbReference type="NCBI Taxonomy" id="933801"/>
    <lineage>
        <taxon>Archaea</taxon>
        <taxon>Thermoproteota</taxon>
        <taxon>Thermoprotei</taxon>
        <taxon>Sulfolobales</taxon>
        <taxon>Sulfolobaceae</taxon>
        <taxon>Acidianus</taxon>
    </lineage>
</organism>
<dbReference type="HOGENOM" id="CLU_2044274_0_0_2"/>
<dbReference type="AlphaFoldDB" id="F4B8Y1"/>
<feature type="transmembrane region" description="Helical" evidence="1">
    <location>
        <begin position="46"/>
        <end position="70"/>
    </location>
</feature>
<evidence type="ECO:0000313" key="3">
    <source>
        <dbReference type="Proteomes" id="UP000008458"/>
    </source>
</evidence>
<dbReference type="STRING" id="933801.Ahos_2133"/>
<evidence type="ECO:0000256" key="1">
    <source>
        <dbReference type="SAM" id="Phobius"/>
    </source>
</evidence>
<dbReference type="EMBL" id="CP002535">
    <property type="protein sequence ID" value="AEE95004.1"/>
    <property type="molecule type" value="Genomic_DNA"/>
</dbReference>
<dbReference type="PROSITE" id="PS51257">
    <property type="entry name" value="PROKAR_LIPOPROTEIN"/>
    <property type="match status" value="1"/>
</dbReference>
<feature type="transmembrane region" description="Helical" evidence="1">
    <location>
        <begin position="77"/>
        <end position="95"/>
    </location>
</feature>
<keyword evidence="1" id="KW-0472">Membrane</keyword>
<keyword evidence="3" id="KW-1185">Reference proteome</keyword>
<gene>
    <name evidence="2" type="ordered locus">Ahos_2133</name>
</gene>
<name>F4B8Y1_ACIHW</name>
<reference key="2">
    <citation type="journal article" date="2011" name="Extremophiles">
        <title>Genomic analyses of Acidianus hospitalis W1 a host for studying crenarchaeal virus and plasmid life cycles.</title>
        <authorList>
            <person name="You X.Y."/>
            <person name="Liu C."/>
            <person name="Wang S.Y."/>
            <person name="Jiang C.Y."/>
            <person name="Shah S.A."/>
            <person name="Prangishvili D."/>
            <person name="Liu S.J."/>
            <person name="Garrett R.A."/>
        </authorList>
    </citation>
    <scope>NUCLEOTIDE SEQUENCE</scope>
    <source>
        <strain>W1</strain>
    </source>
</reference>
<dbReference type="KEGG" id="aho:Ahos_2133"/>
<reference evidence="2 3" key="1">
    <citation type="journal article" date="2011" name="Extremophiles">
        <title>Genomic analysis of Acidianus hospitalis W1 a host for studying crenarchaeal virus and plasmid life cycles.</title>
        <authorList>
            <person name="You X.Y."/>
            <person name="Liu C."/>
            <person name="Wang S.Y."/>
            <person name="Jiang C.Y."/>
            <person name="Shah S.A."/>
            <person name="Prangishvili D."/>
            <person name="She Q."/>
            <person name="Liu S.J."/>
            <person name="Garrett R.A."/>
        </authorList>
    </citation>
    <scope>NUCLEOTIDE SEQUENCE [LARGE SCALE GENOMIC DNA]</scope>
    <source>
        <strain evidence="2 3">W1</strain>
    </source>
</reference>
<protein>
    <submittedName>
        <fullName evidence="2">Uncharacterized protein</fullName>
    </submittedName>
</protein>
<dbReference type="Proteomes" id="UP000008458">
    <property type="component" value="Chromosome"/>
</dbReference>
<evidence type="ECO:0000313" key="2">
    <source>
        <dbReference type="EMBL" id="AEE95004.1"/>
    </source>
</evidence>
<sequence length="120" mass="13277">MIRIMLLSLLLLTALVVTYSASSCLTVVHNSSLPSSVFEKPELPNLTTLLLHMLPTISLAIFAFTVYFLAAANRYLRILKIITPLALVLVLLLITPTEWPLFSVSVVVLSGLTLYVYTKK</sequence>
<keyword evidence="1" id="KW-0812">Transmembrane</keyword>
<keyword evidence="1" id="KW-1133">Transmembrane helix</keyword>
<accession>F4B8Y1</accession>
<proteinExistence type="predicted"/>